<reference evidence="3 4" key="1">
    <citation type="submission" date="2019-04" db="EMBL/GenBank/DDBJ databases">
        <title>Mesorhizobium composti sp. nov., isolated from compost.</title>
        <authorList>
            <person name="Lin S.-Y."/>
            <person name="Hameed A."/>
            <person name="Hsieh Y.-T."/>
            <person name="Young C.-C."/>
        </authorList>
    </citation>
    <scope>NUCLEOTIDE SEQUENCE [LARGE SCALE GENOMIC DNA]</scope>
    <source>
        <strain evidence="3 4">CC-YTH430</strain>
    </source>
</reference>
<keyword evidence="1" id="KW-0812">Transmembrane</keyword>
<evidence type="ECO:0000313" key="3">
    <source>
        <dbReference type="EMBL" id="THF58726.1"/>
    </source>
</evidence>
<dbReference type="InterPro" id="IPR002656">
    <property type="entry name" value="Acyl_transf_3_dom"/>
</dbReference>
<evidence type="ECO:0000313" key="4">
    <source>
        <dbReference type="Proteomes" id="UP000306441"/>
    </source>
</evidence>
<dbReference type="InterPro" id="IPR050879">
    <property type="entry name" value="Acyltransferase_3"/>
</dbReference>
<protein>
    <submittedName>
        <fullName evidence="3">Acyltransferase</fullName>
    </submittedName>
</protein>
<feature type="transmembrane region" description="Helical" evidence="1">
    <location>
        <begin position="40"/>
        <end position="60"/>
    </location>
</feature>
<dbReference type="RefSeq" id="WP_136354071.1">
    <property type="nucleotide sequence ID" value="NZ_SSNY01000002.1"/>
</dbReference>
<feature type="transmembrane region" description="Helical" evidence="1">
    <location>
        <begin position="224"/>
        <end position="242"/>
    </location>
</feature>
<sequence length="364" mass="40578">MYFRILGFWRLLAALLVMIFHYLVYGPASGLDAAHRMRALMPLLDMFMMISGFLIMLRYADRLLAERGAYARFIVRRLARFYPLYFATLAYFVIVGIAVHLGWIGSSAAGRYDWSALPANILLVQGWGFTDALTFNYVGWTLSAEWFCYLTLPAAVLIHRRFGTAGLAGLVLVSCAALETATVAGVMPFDNWMVADTWGAYRAFADFAIGALVAMLVRDSRWRLASTCPGWLLFAMTLLLMWNGLGGYPAFALLAASIFLAALAERNNPDATRLLKPFDQLANASFSIYLIHPVVASLLLGIVWRRLVEPTGFISFYAFWLAPLSVTLVLAVLSARFFETPVAKRLNDLFMALAAPVRKFSRVT</sequence>
<comment type="caution">
    <text evidence="3">The sequence shown here is derived from an EMBL/GenBank/DDBJ whole genome shotgun (WGS) entry which is preliminary data.</text>
</comment>
<feature type="domain" description="Acyltransferase 3" evidence="2">
    <location>
        <begin position="8"/>
        <end position="331"/>
    </location>
</feature>
<keyword evidence="3" id="KW-0012">Acyltransferase</keyword>
<accession>A0ABY2QCN4</accession>
<feature type="transmembrane region" description="Helical" evidence="1">
    <location>
        <begin position="316"/>
        <end position="338"/>
    </location>
</feature>
<keyword evidence="1" id="KW-1133">Transmembrane helix</keyword>
<feature type="transmembrane region" description="Helical" evidence="1">
    <location>
        <begin position="286"/>
        <end position="304"/>
    </location>
</feature>
<feature type="transmembrane region" description="Helical" evidence="1">
    <location>
        <begin position="137"/>
        <end position="158"/>
    </location>
</feature>
<dbReference type="Pfam" id="PF01757">
    <property type="entry name" value="Acyl_transf_3"/>
    <property type="match status" value="1"/>
</dbReference>
<dbReference type="GO" id="GO:0016746">
    <property type="term" value="F:acyltransferase activity"/>
    <property type="evidence" value="ECO:0007669"/>
    <property type="project" value="UniProtKB-KW"/>
</dbReference>
<dbReference type="PANTHER" id="PTHR23028">
    <property type="entry name" value="ACETYLTRANSFERASE"/>
    <property type="match status" value="1"/>
</dbReference>
<feature type="transmembrane region" description="Helical" evidence="1">
    <location>
        <begin position="7"/>
        <end position="28"/>
    </location>
</feature>
<dbReference type="Proteomes" id="UP000306441">
    <property type="component" value="Unassembled WGS sequence"/>
</dbReference>
<evidence type="ECO:0000256" key="1">
    <source>
        <dbReference type="SAM" id="Phobius"/>
    </source>
</evidence>
<keyword evidence="1" id="KW-0472">Membrane</keyword>
<organism evidence="3 4">
    <name type="scientific">Ollibium composti</name>
    <dbReference type="NCBI Taxonomy" id="2675109"/>
    <lineage>
        <taxon>Bacteria</taxon>
        <taxon>Pseudomonadati</taxon>
        <taxon>Pseudomonadota</taxon>
        <taxon>Alphaproteobacteria</taxon>
        <taxon>Hyphomicrobiales</taxon>
        <taxon>Phyllobacteriaceae</taxon>
        <taxon>Ollibium</taxon>
    </lineage>
</organism>
<feature type="transmembrane region" description="Helical" evidence="1">
    <location>
        <begin position="165"/>
        <end position="187"/>
    </location>
</feature>
<dbReference type="EMBL" id="SSNY01000002">
    <property type="protein sequence ID" value="THF58726.1"/>
    <property type="molecule type" value="Genomic_DNA"/>
</dbReference>
<keyword evidence="3" id="KW-0808">Transferase</keyword>
<evidence type="ECO:0000259" key="2">
    <source>
        <dbReference type="Pfam" id="PF01757"/>
    </source>
</evidence>
<keyword evidence="4" id="KW-1185">Reference proteome</keyword>
<feature type="transmembrane region" description="Helical" evidence="1">
    <location>
        <begin position="199"/>
        <end position="217"/>
    </location>
</feature>
<name>A0ABY2QCN4_9HYPH</name>
<feature type="transmembrane region" description="Helical" evidence="1">
    <location>
        <begin position="81"/>
        <end position="104"/>
    </location>
</feature>
<dbReference type="PANTHER" id="PTHR23028:SF131">
    <property type="entry name" value="BLR2367 PROTEIN"/>
    <property type="match status" value="1"/>
</dbReference>
<gene>
    <name evidence="3" type="ORF">E6C48_03455</name>
</gene>
<proteinExistence type="predicted"/>